<dbReference type="Pfam" id="PF00535">
    <property type="entry name" value="Glycos_transf_2"/>
    <property type="match status" value="1"/>
</dbReference>
<dbReference type="Proteomes" id="UP000092247">
    <property type="component" value="Unassembled WGS sequence"/>
</dbReference>
<dbReference type="NCBIfam" id="NF007482">
    <property type="entry name" value="PRK10073.1"/>
    <property type="match status" value="1"/>
</dbReference>
<evidence type="ECO:0000313" key="5">
    <source>
        <dbReference type="Proteomes" id="UP000092247"/>
    </source>
</evidence>
<keyword evidence="2 4" id="KW-0808">Transferase</keyword>
<evidence type="ECO:0000259" key="3">
    <source>
        <dbReference type="Pfam" id="PF00535"/>
    </source>
</evidence>
<evidence type="ECO:0000256" key="2">
    <source>
        <dbReference type="ARBA" id="ARBA00022679"/>
    </source>
</evidence>
<dbReference type="RefSeq" id="WP_067420957.1">
    <property type="nucleotide sequence ID" value="NZ_CBCPID010000003.1"/>
</dbReference>
<dbReference type="SUPFAM" id="SSF53448">
    <property type="entry name" value="Nucleotide-diphospho-sugar transferases"/>
    <property type="match status" value="1"/>
</dbReference>
<feature type="domain" description="Glycosyltransferase 2-like" evidence="3">
    <location>
        <begin position="13"/>
        <end position="134"/>
    </location>
</feature>
<dbReference type="AlphaFoldDB" id="A0A1B8HQF4"/>
<dbReference type="EMBL" id="LZEX01000001">
    <property type="protein sequence ID" value="OBU11578.1"/>
    <property type="molecule type" value="Genomic_DNA"/>
</dbReference>
<name>A0A1B8HQF4_9GAMM</name>
<dbReference type="STRING" id="368603.AYY16_05850"/>
<dbReference type="InterPro" id="IPR029044">
    <property type="entry name" value="Nucleotide-diphossugar_trans"/>
</dbReference>
<dbReference type="PANTHER" id="PTHR22916:SF51">
    <property type="entry name" value="GLYCOSYLTRANSFERASE EPSH-RELATED"/>
    <property type="match status" value="1"/>
</dbReference>
<evidence type="ECO:0000256" key="1">
    <source>
        <dbReference type="ARBA" id="ARBA00022676"/>
    </source>
</evidence>
<comment type="caution">
    <text evidence="4">The sequence shown here is derived from an EMBL/GenBank/DDBJ whole genome shotgun (WGS) entry which is preliminary data.</text>
</comment>
<reference evidence="4 5" key="1">
    <citation type="submission" date="2016-06" db="EMBL/GenBank/DDBJ databases">
        <authorList>
            <person name="Kjaerup R.B."/>
            <person name="Dalgaard T.S."/>
            <person name="Juul-Madsen H.R."/>
        </authorList>
    </citation>
    <scope>NUCLEOTIDE SEQUENCE [LARGE SCALE GENOMIC DNA]</scope>
    <source>
        <strain evidence="4 5">GCSL-Mp3</strain>
    </source>
</reference>
<dbReference type="Gene3D" id="3.90.550.10">
    <property type="entry name" value="Spore Coat Polysaccharide Biosynthesis Protein SpsA, Chain A"/>
    <property type="match status" value="1"/>
</dbReference>
<dbReference type="GO" id="GO:0016758">
    <property type="term" value="F:hexosyltransferase activity"/>
    <property type="evidence" value="ECO:0007669"/>
    <property type="project" value="UniProtKB-ARBA"/>
</dbReference>
<evidence type="ECO:0000313" key="4">
    <source>
        <dbReference type="EMBL" id="OBU11578.1"/>
    </source>
</evidence>
<keyword evidence="1" id="KW-0328">Glycosyltransferase</keyword>
<proteinExistence type="predicted"/>
<dbReference type="InterPro" id="IPR001173">
    <property type="entry name" value="Glyco_trans_2-like"/>
</dbReference>
<sequence>MHLSVAPSQPLLSIVAAVYNGEKFLPQFFDCLKKQSLPAWELILVDDGSKDNTAAVLDEWKDKFPAVTIIRQENQGVSVARNTGFAAAKGVYVTFPDIDDVIHPPMYGRLLDIALQGQLDVATCNGTYVYEDGQEPNAIFPSDRLRSTGVISGPQWLKRALDSRKFLHVTWLNLYRSAFLRGHNYRFEPGLHHQDIPWTTELLLTAERVEYIDERYYDYLIHSESVSHTPQDDKIRVRTIHNYMKILEMLNAINHRYADVVKQVPACHWQISKEGLGILHTINDIESQVIQQAMIQELFDRGIWTLIWDNANDLRLRWRLARRYPRLKAILKAAIAEDTKTPA</sequence>
<gene>
    <name evidence="4" type="ORF">AYY17_02335</name>
</gene>
<accession>A0A1B8HQF4</accession>
<organism evidence="4 5">
    <name type="scientific">Morganella psychrotolerans</name>
    <dbReference type="NCBI Taxonomy" id="368603"/>
    <lineage>
        <taxon>Bacteria</taxon>
        <taxon>Pseudomonadati</taxon>
        <taxon>Pseudomonadota</taxon>
        <taxon>Gammaproteobacteria</taxon>
        <taxon>Enterobacterales</taxon>
        <taxon>Morganellaceae</taxon>
        <taxon>Morganella</taxon>
    </lineage>
</organism>
<protein>
    <submittedName>
        <fullName evidence="4">Glycosyltransferase</fullName>
    </submittedName>
</protein>
<dbReference type="CDD" id="cd00761">
    <property type="entry name" value="Glyco_tranf_GTA_type"/>
    <property type="match status" value="1"/>
</dbReference>
<dbReference type="PANTHER" id="PTHR22916">
    <property type="entry name" value="GLYCOSYLTRANSFERASE"/>
    <property type="match status" value="1"/>
</dbReference>